<feature type="transmembrane region" description="Helical" evidence="7">
    <location>
        <begin position="39"/>
        <end position="63"/>
    </location>
</feature>
<dbReference type="InterPro" id="IPR039309">
    <property type="entry name" value="BT1"/>
</dbReference>
<dbReference type="InterPro" id="IPR004324">
    <property type="entry name" value="FBT"/>
</dbReference>
<feature type="transmembrane region" description="Helical" evidence="7">
    <location>
        <begin position="418"/>
        <end position="439"/>
    </location>
</feature>
<feature type="transmembrane region" description="Helical" evidence="7">
    <location>
        <begin position="200"/>
        <end position="219"/>
    </location>
</feature>
<feature type="transmembrane region" description="Helical" evidence="7">
    <location>
        <begin position="283"/>
        <end position="302"/>
    </location>
</feature>
<feature type="transmembrane region" description="Helical" evidence="7">
    <location>
        <begin position="314"/>
        <end position="333"/>
    </location>
</feature>
<evidence type="ECO:0000256" key="3">
    <source>
        <dbReference type="ARBA" id="ARBA00022448"/>
    </source>
</evidence>
<feature type="transmembrane region" description="Helical" evidence="7">
    <location>
        <begin position="69"/>
        <end position="87"/>
    </location>
</feature>
<dbReference type="Pfam" id="PF03092">
    <property type="entry name" value="BT1"/>
    <property type="match status" value="1"/>
</dbReference>
<dbReference type="SUPFAM" id="SSF103473">
    <property type="entry name" value="MFS general substrate transporter"/>
    <property type="match status" value="1"/>
</dbReference>
<dbReference type="PANTHER" id="PTHR31585:SF0">
    <property type="entry name" value="FOLATE-BIOPTERIN TRANSPORTER 1, CHLOROPLASTIC"/>
    <property type="match status" value="1"/>
</dbReference>
<evidence type="ECO:0000256" key="5">
    <source>
        <dbReference type="ARBA" id="ARBA00022989"/>
    </source>
</evidence>
<evidence type="ECO:0000256" key="6">
    <source>
        <dbReference type="ARBA" id="ARBA00023136"/>
    </source>
</evidence>
<reference evidence="9" key="1">
    <citation type="submission" date="2023-07" db="EMBL/GenBank/DDBJ databases">
        <authorList>
            <person name="Luz R."/>
            <person name="Cordeiro R."/>
            <person name="Fonseca A."/>
            <person name="Goncalves V."/>
        </authorList>
    </citation>
    <scope>NUCLEOTIDE SEQUENCE [LARGE SCALE GENOMIC DNA]</scope>
    <source>
        <strain evidence="9">BACA0444</strain>
    </source>
</reference>
<dbReference type="Gene3D" id="1.20.1250.20">
    <property type="entry name" value="MFS general substrate transporter like domains"/>
    <property type="match status" value="1"/>
</dbReference>
<feature type="transmembrane region" description="Helical" evidence="7">
    <location>
        <begin position="353"/>
        <end position="373"/>
    </location>
</feature>
<evidence type="ECO:0000313" key="8">
    <source>
        <dbReference type="EMBL" id="MDS3861681.1"/>
    </source>
</evidence>
<evidence type="ECO:0000256" key="2">
    <source>
        <dbReference type="ARBA" id="ARBA00007015"/>
    </source>
</evidence>
<evidence type="ECO:0000256" key="7">
    <source>
        <dbReference type="SAM" id="Phobius"/>
    </source>
</evidence>
<dbReference type="CDD" id="cd17484">
    <property type="entry name" value="MFS_FBT"/>
    <property type="match status" value="1"/>
</dbReference>
<comment type="caution">
    <text evidence="8">The sequence shown here is derived from an EMBL/GenBank/DDBJ whole genome shotgun (WGS) entry which is preliminary data.</text>
</comment>
<dbReference type="InterPro" id="IPR036259">
    <property type="entry name" value="MFS_trans_sf"/>
</dbReference>
<comment type="similarity">
    <text evidence="2">Belongs to the major facilitator superfamily. Folate-biopterin transporter (TC 2.A.71) family.</text>
</comment>
<evidence type="ECO:0000313" key="9">
    <source>
        <dbReference type="Proteomes" id="UP001268256"/>
    </source>
</evidence>
<dbReference type="EMBL" id="JAVMIP010000015">
    <property type="protein sequence ID" value="MDS3861681.1"/>
    <property type="molecule type" value="Genomic_DNA"/>
</dbReference>
<keyword evidence="6 7" id="KW-0472">Membrane</keyword>
<dbReference type="AlphaFoldDB" id="A0AAE4FV93"/>
<evidence type="ECO:0000256" key="1">
    <source>
        <dbReference type="ARBA" id="ARBA00004141"/>
    </source>
</evidence>
<keyword evidence="5 7" id="KW-1133">Transmembrane helix</keyword>
<gene>
    <name evidence="8" type="ORF">RIF25_12785</name>
</gene>
<protein>
    <submittedName>
        <fullName evidence="8">Folate/biopterin family MFS transporter</fullName>
    </submittedName>
</protein>
<evidence type="ECO:0000256" key="4">
    <source>
        <dbReference type="ARBA" id="ARBA00022692"/>
    </source>
</evidence>
<sequence>MIVDPPAETLVIPVPPTRTGFKGWLTRTVFLGQEPTPELLAILLVYFVQGILGLARLAVSFFFKDELGLTPAEVAALMGVVALPWVLKPLFGLLSDSLPLFGYRRRSYLILSGFLGCGAWVYLALGVTAPWQATLAIALSSLAIAVSDVIVDSLVVERARGESVGTAGTLQSLCWGATAVGGIITAYLSGQLLAHFSTDTIFLITATFPLLVSGVAGFIHETPLTERPKFSATWTHILNVAQALKQKQIWLPVAFLFLWQATPSSDSAFFFFTTNELGFDPEFLGRVRLVTSLAALLGVWIFQRFLRGLPVRTIFLWSTILSAALGMTTLLLVTHVNRGLGIDDHWFSLGDSLILTVMGQIAFMPVLVLAARLCPPGIEATLFALLMAISNLANLVSHETGALLTHWLGISDQEFGQLWILVVVANLSTLLPLPLLNWLPDQAPTFPTLVSAAVAEGSELESITSG</sequence>
<keyword evidence="4 7" id="KW-0812">Transmembrane</keyword>
<keyword evidence="9" id="KW-1185">Reference proteome</keyword>
<feature type="transmembrane region" description="Helical" evidence="7">
    <location>
        <begin position="131"/>
        <end position="151"/>
    </location>
</feature>
<comment type="subcellular location">
    <subcellularLocation>
        <location evidence="1">Membrane</location>
        <topology evidence="1">Multi-pass membrane protein</topology>
    </subcellularLocation>
</comment>
<keyword evidence="3" id="KW-0813">Transport</keyword>
<dbReference type="RefSeq" id="WP_322878917.1">
    <property type="nucleotide sequence ID" value="NZ_JAVMIP010000015.1"/>
</dbReference>
<organism evidence="8 9">
    <name type="scientific">Pseudocalidococcus azoricus BACA0444</name>
    <dbReference type="NCBI Taxonomy" id="2918990"/>
    <lineage>
        <taxon>Bacteria</taxon>
        <taxon>Bacillati</taxon>
        <taxon>Cyanobacteriota</taxon>
        <taxon>Cyanophyceae</taxon>
        <taxon>Acaryochloridales</taxon>
        <taxon>Thermosynechococcaceae</taxon>
        <taxon>Pseudocalidococcus</taxon>
        <taxon>Pseudocalidococcus azoricus</taxon>
    </lineage>
</organism>
<name>A0AAE4FV93_9CYAN</name>
<feature type="transmembrane region" description="Helical" evidence="7">
    <location>
        <begin position="249"/>
        <end position="271"/>
    </location>
</feature>
<feature type="transmembrane region" description="Helical" evidence="7">
    <location>
        <begin position="108"/>
        <end position="125"/>
    </location>
</feature>
<dbReference type="PANTHER" id="PTHR31585">
    <property type="entry name" value="FOLATE-BIOPTERIN TRANSPORTER 1, CHLOROPLASTIC"/>
    <property type="match status" value="1"/>
</dbReference>
<dbReference type="Proteomes" id="UP001268256">
    <property type="component" value="Unassembled WGS sequence"/>
</dbReference>
<accession>A0AAE4FV93</accession>
<proteinExistence type="inferred from homology"/>
<feature type="transmembrane region" description="Helical" evidence="7">
    <location>
        <begin position="380"/>
        <end position="398"/>
    </location>
</feature>
<dbReference type="GO" id="GO:0016020">
    <property type="term" value="C:membrane"/>
    <property type="evidence" value="ECO:0007669"/>
    <property type="project" value="UniProtKB-SubCell"/>
</dbReference>
<dbReference type="NCBIfam" id="TIGR00788">
    <property type="entry name" value="fbt"/>
    <property type="match status" value="1"/>
</dbReference>
<feature type="transmembrane region" description="Helical" evidence="7">
    <location>
        <begin position="172"/>
        <end position="194"/>
    </location>
</feature>